<dbReference type="InterPro" id="IPR029058">
    <property type="entry name" value="AB_hydrolase_fold"/>
</dbReference>
<dbReference type="PANTHER" id="PTHR10655">
    <property type="entry name" value="LYSOPHOSPHOLIPASE-RELATED"/>
    <property type="match status" value="1"/>
</dbReference>
<comment type="similarity">
    <text evidence="1">Belongs to the AB hydrolase superfamily. AB hydrolase 2 family.</text>
</comment>
<dbReference type="InterPro" id="IPR050565">
    <property type="entry name" value="LYPA1-2/EST-like"/>
</dbReference>
<proteinExistence type="inferred from homology"/>
<protein>
    <submittedName>
        <fullName evidence="4">Phospholipase</fullName>
    </submittedName>
</protein>
<dbReference type="PANTHER" id="PTHR10655:SF17">
    <property type="entry name" value="LYSOPHOSPHOLIPASE-LIKE PROTEIN 1"/>
    <property type="match status" value="1"/>
</dbReference>
<dbReference type="RefSeq" id="WP_141647428.1">
    <property type="nucleotide sequence ID" value="NZ_VIFM01000229.1"/>
</dbReference>
<accession>A0A540WP81</accession>
<feature type="domain" description="Phospholipase/carboxylesterase/thioesterase" evidence="3">
    <location>
        <begin position="33"/>
        <end position="244"/>
    </location>
</feature>
<evidence type="ECO:0000313" key="5">
    <source>
        <dbReference type="Proteomes" id="UP000315369"/>
    </source>
</evidence>
<gene>
    <name evidence="4" type="ORF">FJV41_37590</name>
</gene>
<dbReference type="Pfam" id="PF02230">
    <property type="entry name" value="Abhydrolase_2"/>
    <property type="match status" value="1"/>
</dbReference>
<dbReference type="EMBL" id="VIFM01000229">
    <property type="protein sequence ID" value="TQF10790.1"/>
    <property type="molecule type" value="Genomic_DNA"/>
</dbReference>
<dbReference type="OrthoDB" id="9780848at2"/>
<comment type="caution">
    <text evidence="4">The sequence shown here is derived from an EMBL/GenBank/DDBJ whole genome shotgun (WGS) entry which is preliminary data.</text>
</comment>
<dbReference type="AlphaFoldDB" id="A0A540WP81"/>
<dbReference type="GO" id="GO:0016787">
    <property type="term" value="F:hydrolase activity"/>
    <property type="evidence" value="ECO:0007669"/>
    <property type="project" value="UniProtKB-KW"/>
</dbReference>
<organism evidence="4 5">
    <name type="scientific">Myxococcus llanfairpwllgwyngyllgogerychwyrndrobwllllantysiliogogogochensis</name>
    <dbReference type="NCBI Taxonomy" id="2590453"/>
    <lineage>
        <taxon>Bacteria</taxon>
        <taxon>Pseudomonadati</taxon>
        <taxon>Myxococcota</taxon>
        <taxon>Myxococcia</taxon>
        <taxon>Myxococcales</taxon>
        <taxon>Cystobacterineae</taxon>
        <taxon>Myxococcaceae</taxon>
        <taxon>Myxococcus</taxon>
    </lineage>
</organism>
<keyword evidence="5" id="KW-1185">Reference proteome</keyword>
<dbReference type="InterPro" id="IPR003140">
    <property type="entry name" value="PLipase/COase/thioEstase"/>
</dbReference>
<evidence type="ECO:0000313" key="4">
    <source>
        <dbReference type="EMBL" id="TQF10790.1"/>
    </source>
</evidence>
<evidence type="ECO:0000259" key="3">
    <source>
        <dbReference type="Pfam" id="PF02230"/>
    </source>
</evidence>
<evidence type="ECO:0000256" key="2">
    <source>
        <dbReference type="ARBA" id="ARBA00022801"/>
    </source>
</evidence>
<dbReference type="SUPFAM" id="SSF53474">
    <property type="entry name" value="alpha/beta-Hydrolases"/>
    <property type="match status" value="1"/>
</dbReference>
<dbReference type="Proteomes" id="UP000315369">
    <property type="component" value="Unassembled WGS sequence"/>
</dbReference>
<keyword evidence="2" id="KW-0378">Hydrolase</keyword>
<sequence>MDRRNLRRVATRLGELDCQVVDGLAEGTVPDLAVIICHGLGAAGTDLVSLVPELMAMEPVLAERVRFVVPAGPLTMAQWGMPQGRAWFHLPEAFMRGQMRDWEAYSKEVPEGLPAARRALMSVVDALSTTSKLPYGRIVLGGFSQGGMVTTDVALRLEERPAGLFILSGTLIAEAEWKQKAQARQGLPVFQGHGRHDDVLPFATGERLRDALVQSGLSVDFFPFDGPHTLDVEELERLAAFLKARLGD</sequence>
<evidence type="ECO:0000256" key="1">
    <source>
        <dbReference type="ARBA" id="ARBA00006499"/>
    </source>
</evidence>
<name>A0A540WP81_9BACT</name>
<reference evidence="4 5" key="1">
    <citation type="submission" date="2019-06" db="EMBL/GenBank/DDBJ databases">
        <authorList>
            <person name="Livingstone P."/>
            <person name="Whitworth D."/>
        </authorList>
    </citation>
    <scope>NUCLEOTIDE SEQUENCE [LARGE SCALE GENOMIC DNA]</scope>
    <source>
        <strain evidence="4 5">AM401</strain>
    </source>
</reference>
<dbReference type="Gene3D" id="3.40.50.1820">
    <property type="entry name" value="alpha/beta hydrolase"/>
    <property type="match status" value="1"/>
</dbReference>